<accession>A0A3R5UBD3</accession>
<dbReference type="AlphaFoldDB" id="A0A3R5UBD3"/>
<keyword evidence="1" id="KW-0472">Membrane</keyword>
<dbReference type="KEGG" id="cmah:C1I91_25085"/>
<name>A0A3R5UBD3_9CLOT</name>
<sequence>MDQFKEQLVKAENVGKYKIVRVLMFITGAMTLLYLMLGNIIVGLLLALITGILFYVKRFFYTEFEYVITNGDVDIDVIYETKTRKRKLSFSMKEVSLLAPYDGNEYKELNNKPSKIIDAIPDGNKDKVYVAVITEGSQKSQLVFVPNQDFVNVCYLFNPKVVKKN</sequence>
<feature type="transmembrane region" description="Helical" evidence="1">
    <location>
        <begin position="32"/>
        <end position="56"/>
    </location>
</feature>
<reference evidence="2 3" key="1">
    <citation type="submission" date="2018-01" db="EMBL/GenBank/DDBJ databases">
        <title>Genome Sequencing and Assembly of Anaerobacter polyendosporus strain CT4.</title>
        <authorList>
            <person name="Tachaapaikoon C."/>
            <person name="Sutheeworapong S."/>
            <person name="Jenjaroenpun P."/>
            <person name="Wongsurawat T."/>
            <person name="Nookeaw I."/>
            <person name="Cheawchanlertfa P."/>
            <person name="Kosugi A."/>
            <person name="Cheevadhanarak S."/>
            <person name="Ratanakhanokchai K."/>
        </authorList>
    </citation>
    <scope>NUCLEOTIDE SEQUENCE [LARGE SCALE GENOMIC DNA]</scope>
    <source>
        <strain evidence="2 3">CT4</strain>
    </source>
</reference>
<evidence type="ECO:0000256" key="1">
    <source>
        <dbReference type="SAM" id="Phobius"/>
    </source>
</evidence>
<proteinExistence type="predicted"/>
<gene>
    <name evidence="2" type="ORF">C1I91_25085</name>
</gene>
<keyword evidence="1" id="KW-1133">Transmembrane helix</keyword>
<evidence type="ECO:0000313" key="3">
    <source>
        <dbReference type="Proteomes" id="UP000286268"/>
    </source>
</evidence>
<dbReference type="Proteomes" id="UP000286268">
    <property type="component" value="Chromosome"/>
</dbReference>
<protein>
    <submittedName>
        <fullName evidence="2">Uncharacterized protein</fullName>
    </submittedName>
</protein>
<keyword evidence="3" id="KW-1185">Reference proteome</keyword>
<organism evidence="2 3">
    <name type="scientific">Clostridium manihotivorum</name>
    <dbReference type="NCBI Taxonomy" id="2320868"/>
    <lineage>
        <taxon>Bacteria</taxon>
        <taxon>Bacillati</taxon>
        <taxon>Bacillota</taxon>
        <taxon>Clostridia</taxon>
        <taxon>Eubacteriales</taxon>
        <taxon>Clostridiaceae</taxon>
        <taxon>Clostridium</taxon>
    </lineage>
</organism>
<keyword evidence="1" id="KW-0812">Transmembrane</keyword>
<dbReference type="EMBL" id="CP025746">
    <property type="protein sequence ID" value="QAA34643.1"/>
    <property type="molecule type" value="Genomic_DNA"/>
</dbReference>
<dbReference type="RefSeq" id="WP_128215356.1">
    <property type="nucleotide sequence ID" value="NZ_CP025746.1"/>
</dbReference>
<dbReference type="OrthoDB" id="2062630at2"/>
<evidence type="ECO:0000313" key="2">
    <source>
        <dbReference type="EMBL" id="QAA34643.1"/>
    </source>
</evidence>